<reference evidence="3 4" key="1">
    <citation type="submission" date="2016-07" db="EMBL/GenBank/DDBJ databases">
        <title>High microdiversification within the ubiquitous acI lineage of Actinobacteria.</title>
        <authorList>
            <person name="Neuenschwander S.M."/>
            <person name="Salcher M."/>
            <person name="Ghai R."/>
            <person name="Pernthaler J."/>
        </authorList>
    </citation>
    <scope>NUCLEOTIDE SEQUENCE [LARGE SCALE GENOMIC DNA]</scope>
    <source>
        <strain evidence="3">MMS-21-155</strain>
    </source>
</reference>
<dbReference type="AlphaFoldDB" id="A0AAC9YUR9"/>
<protein>
    <submittedName>
        <fullName evidence="3">Pyrimidine utilization flavin reductase protein F</fullName>
    </submittedName>
</protein>
<dbReference type="Gene3D" id="2.30.110.10">
    <property type="entry name" value="Electron Transport, Fmn-binding Protein, Chain A"/>
    <property type="match status" value="1"/>
</dbReference>
<dbReference type="Proteomes" id="UP000217216">
    <property type="component" value="Chromosome"/>
</dbReference>
<dbReference type="InterPro" id="IPR002563">
    <property type="entry name" value="Flavin_Rdtase-like_dom"/>
</dbReference>
<dbReference type="InterPro" id="IPR050268">
    <property type="entry name" value="NADH-dep_flavin_reductase"/>
</dbReference>
<dbReference type="PANTHER" id="PTHR30466">
    <property type="entry name" value="FLAVIN REDUCTASE"/>
    <property type="match status" value="1"/>
</dbReference>
<dbReference type="KEGG" id="plak:A1s21155_06305"/>
<keyword evidence="1" id="KW-0560">Oxidoreductase</keyword>
<evidence type="ECO:0000259" key="2">
    <source>
        <dbReference type="Pfam" id="PF01613"/>
    </source>
</evidence>
<feature type="domain" description="Flavin reductase like" evidence="2">
    <location>
        <begin position="1"/>
        <end position="122"/>
    </location>
</feature>
<keyword evidence="4" id="KW-1185">Reference proteome</keyword>
<gene>
    <name evidence="3" type="ORF">A1s21155_06305</name>
</gene>
<organism evidence="3 4">
    <name type="scientific">Candidatus Planktophila dulcis</name>
    <dbReference type="NCBI Taxonomy" id="1884914"/>
    <lineage>
        <taxon>Bacteria</taxon>
        <taxon>Bacillati</taxon>
        <taxon>Actinomycetota</taxon>
        <taxon>Actinomycetes</taxon>
        <taxon>Candidatus Nanopelagicales</taxon>
        <taxon>Candidatus Nanopelagicaceae</taxon>
        <taxon>Candidatus Planktophila</taxon>
    </lineage>
</organism>
<dbReference type="GO" id="GO:0010181">
    <property type="term" value="F:FMN binding"/>
    <property type="evidence" value="ECO:0007669"/>
    <property type="project" value="InterPro"/>
</dbReference>
<proteinExistence type="predicted"/>
<name>A0AAC9YUR9_9ACTN</name>
<dbReference type="GO" id="GO:0042602">
    <property type="term" value="F:riboflavin reductase (NADPH) activity"/>
    <property type="evidence" value="ECO:0007669"/>
    <property type="project" value="TreeGrafter"/>
</dbReference>
<evidence type="ECO:0000313" key="3">
    <source>
        <dbReference type="EMBL" id="ASY12540.1"/>
    </source>
</evidence>
<evidence type="ECO:0000256" key="1">
    <source>
        <dbReference type="ARBA" id="ARBA00023002"/>
    </source>
</evidence>
<dbReference type="PANTHER" id="PTHR30466:SF1">
    <property type="entry name" value="FMN REDUCTASE (NADH) RUTF"/>
    <property type="match status" value="1"/>
</dbReference>
<dbReference type="SUPFAM" id="SSF50475">
    <property type="entry name" value="FMN-binding split barrel"/>
    <property type="match status" value="1"/>
</dbReference>
<accession>A0AAC9YUR9</accession>
<dbReference type="InterPro" id="IPR012349">
    <property type="entry name" value="Split_barrel_FMN-bd"/>
</dbReference>
<evidence type="ECO:0000313" key="4">
    <source>
        <dbReference type="Proteomes" id="UP000217216"/>
    </source>
</evidence>
<dbReference type="Pfam" id="PF01613">
    <property type="entry name" value="Flavin_Reduct"/>
    <property type="match status" value="1"/>
</dbReference>
<sequence>MSVSVDSSVILFVLKSQSKTLVSINQSQYFSINLLSQSQADLSIEYSGKRENQEIENLQDPWEISQEKFPILRKSALSLACEIIDSKIIGSSTLVTATILSQLTSEESDPLIYLNRSYHSISPIK</sequence>
<dbReference type="EMBL" id="CP016770">
    <property type="protein sequence ID" value="ASY12540.1"/>
    <property type="molecule type" value="Genomic_DNA"/>
</dbReference>